<gene>
    <name evidence="2" type="ORF">NLI96_g7523</name>
</gene>
<reference evidence="2" key="1">
    <citation type="submission" date="2022-07" db="EMBL/GenBank/DDBJ databases">
        <title>Genome Sequence of Physisporinus lineatus.</title>
        <authorList>
            <person name="Buettner E."/>
        </authorList>
    </citation>
    <scope>NUCLEOTIDE SEQUENCE</scope>
    <source>
        <strain evidence="2">VT162</strain>
    </source>
</reference>
<proteinExistence type="predicted"/>
<evidence type="ECO:0000313" key="2">
    <source>
        <dbReference type="EMBL" id="KAJ3481647.1"/>
    </source>
</evidence>
<evidence type="ECO:0000256" key="1">
    <source>
        <dbReference type="SAM" id="MobiDB-lite"/>
    </source>
</evidence>
<sequence length="112" mass="11982">MQSQNSILQGIHVARAPSQVGSGVPSSNASRNEGLPVLNGQKIMSAKHSIPFNHFWKGGYLDTLVAFGAFHDVVADATLDLYVQTFRRDGGKLDNGGSRCPTTSVVDVEIII</sequence>
<dbReference type="AlphaFoldDB" id="A0AAD5UZ54"/>
<protein>
    <submittedName>
        <fullName evidence="2">Uncharacterized protein</fullName>
    </submittedName>
</protein>
<dbReference type="Proteomes" id="UP001212997">
    <property type="component" value="Unassembled WGS sequence"/>
</dbReference>
<dbReference type="EMBL" id="JANAWD010000311">
    <property type="protein sequence ID" value="KAJ3481647.1"/>
    <property type="molecule type" value="Genomic_DNA"/>
</dbReference>
<comment type="caution">
    <text evidence="2">The sequence shown here is derived from an EMBL/GenBank/DDBJ whole genome shotgun (WGS) entry which is preliminary data.</text>
</comment>
<evidence type="ECO:0000313" key="3">
    <source>
        <dbReference type="Proteomes" id="UP001212997"/>
    </source>
</evidence>
<feature type="compositionally biased region" description="Polar residues" evidence="1">
    <location>
        <begin position="19"/>
        <end position="31"/>
    </location>
</feature>
<name>A0AAD5UZ54_9APHY</name>
<feature type="region of interest" description="Disordered" evidence="1">
    <location>
        <begin position="12"/>
        <end position="33"/>
    </location>
</feature>
<keyword evidence="3" id="KW-1185">Reference proteome</keyword>
<accession>A0AAD5UZ54</accession>
<organism evidence="2 3">
    <name type="scientific">Meripilus lineatus</name>
    <dbReference type="NCBI Taxonomy" id="2056292"/>
    <lineage>
        <taxon>Eukaryota</taxon>
        <taxon>Fungi</taxon>
        <taxon>Dikarya</taxon>
        <taxon>Basidiomycota</taxon>
        <taxon>Agaricomycotina</taxon>
        <taxon>Agaricomycetes</taxon>
        <taxon>Polyporales</taxon>
        <taxon>Meripilaceae</taxon>
        <taxon>Meripilus</taxon>
    </lineage>
</organism>